<dbReference type="Proteomes" id="UP000253490">
    <property type="component" value="Unassembled WGS sequence"/>
</dbReference>
<dbReference type="CDD" id="cd01087">
    <property type="entry name" value="Prolidase"/>
    <property type="match status" value="1"/>
</dbReference>
<evidence type="ECO:0000256" key="1">
    <source>
        <dbReference type="ARBA" id="ARBA00001424"/>
    </source>
</evidence>
<dbReference type="InterPro" id="IPR007865">
    <property type="entry name" value="Aminopep_P_N"/>
</dbReference>
<dbReference type="GO" id="GO:0006508">
    <property type="term" value="P:proteolysis"/>
    <property type="evidence" value="ECO:0007669"/>
    <property type="project" value="TreeGrafter"/>
</dbReference>
<gene>
    <name evidence="9" type="ORF">DES36_11121</name>
</gene>
<dbReference type="PANTHER" id="PTHR43226:SF4">
    <property type="entry name" value="XAA-PRO AMINOPEPTIDASE 3"/>
    <property type="match status" value="1"/>
</dbReference>
<dbReference type="InterPro" id="IPR029149">
    <property type="entry name" value="Creatin/AminoP/Spt16_N"/>
</dbReference>
<proteinExistence type="inferred from homology"/>
<evidence type="ECO:0000256" key="6">
    <source>
        <dbReference type="ARBA" id="ARBA00022801"/>
    </source>
</evidence>
<dbReference type="Gene3D" id="3.90.230.10">
    <property type="entry name" value="Creatinase/methionine aminopeptidase superfamily"/>
    <property type="match status" value="1"/>
</dbReference>
<dbReference type="SMART" id="SM01011">
    <property type="entry name" value="AMP_N"/>
    <property type="match status" value="1"/>
</dbReference>
<dbReference type="SUPFAM" id="SSF55920">
    <property type="entry name" value="Creatinase/aminopeptidase"/>
    <property type="match status" value="1"/>
</dbReference>
<organism evidence="9 10">
    <name type="scientific">Alkalibaculum bacchi</name>
    <dbReference type="NCBI Taxonomy" id="645887"/>
    <lineage>
        <taxon>Bacteria</taxon>
        <taxon>Bacillati</taxon>
        <taxon>Bacillota</taxon>
        <taxon>Clostridia</taxon>
        <taxon>Eubacteriales</taxon>
        <taxon>Eubacteriaceae</taxon>
        <taxon>Alkalibaculum</taxon>
    </lineage>
</organism>
<dbReference type="GO" id="GO:0005829">
    <property type="term" value="C:cytosol"/>
    <property type="evidence" value="ECO:0007669"/>
    <property type="project" value="TreeGrafter"/>
</dbReference>
<keyword evidence="5" id="KW-0479">Metal-binding</keyword>
<evidence type="ECO:0000256" key="4">
    <source>
        <dbReference type="ARBA" id="ARBA00012574"/>
    </source>
</evidence>
<protein>
    <recommendedName>
        <fullName evidence="4">Xaa-Pro aminopeptidase</fullName>
        <ecNumber evidence="4">3.4.11.9</ecNumber>
    </recommendedName>
</protein>
<keyword evidence="9" id="KW-0645">Protease</keyword>
<comment type="catalytic activity">
    <reaction evidence="1">
        <text>Release of any N-terminal amino acid, including proline, that is linked to proline, even from a dipeptide or tripeptide.</text>
        <dbReference type="EC" id="3.4.11.9"/>
    </reaction>
</comment>
<dbReference type="EC" id="3.4.11.9" evidence="4"/>
<dbReference type="PANTHER" id="PTHR43226">
    <property type="entry name" value="XAA-PRO AMINOPEPTIDASE 3"/>
    <property type="match status" value="1"/>
</dbReference>
<dbReference type="InterPro" id="IPR000994">
    <property type="entry name" value="Pept_M24"/>
</dbReference>
<dbReference type="RefSeq" id="WP_113920914.1">
    <property type="nucleotide sequence ID" value="NZ_CALNCS010000061.1"/>
</dbReference>
<evidence type="ECO:0000259" key="8">
    <source>
        <dbReference type="SMART" id="SM01011"/>
    </source>
</evidence>
<evidence type="ECO:0000256" key="7">
    <source>
        <dbReference type="ARBA" id="ARBA00023211"/>
    </source>
</evidence>
<dbReference type="Pfam" id="PF05195">
    <property type="entry name" value="AMP_N"/>
    <property type="match status" value="1"/>
</dbReference>
<dbReference type="AlphaFoldDB" id="A0A366I3R2"/>
<comment type="caution">
    <text evidence="9">The sequence shown here is derived from an EMBL/GenBank/DDBJ whole genome shotgun (WGS) entry which is preliminary data.</text>
</comment>
<dbReference type="OrthoDB" id="9806388at2"/>
<keyword evidence="10" id="KW-1185">Reference proteome</keyword>
<dbReference type="PRINTS" id="PR00599">
    <property type="entry name" value="MAPEPTIDASE"/>
</dbReference>
<dbReference type="Gene3D" id="3.40.350.10">
    <property type="entry name" value="Creatinase/prolidase N-terminal domain"/>
    <property type="match status" value="1"/>
</dbReference>
<dbReference type="InterPro" id="IPR036005">
    <property type="entry name" value="Creatinase/aminopeptidase-like"/>
</dbReference>
<evidence type="ECO:0000256" key="5">
    <source>
        <dbReference type="ARBA" id="ARBA00022723"/>
    </source>
</evidence>
<dbReference type="SUPFAM" id="SSF53092">
    <property type="entry name" value="Creatinase/prolidase N-terminal domain"/>
    <property type="match status" value="1"/>
</dbReference>
<dbReference type="InterPro" id="IPR052433">
    <property type="entry name" value="X-Pro_dipept-like"/>
</dbReference>
<accession>A0A366I3R2</accession>
<dbReference type="GO" id="GO:0030145">
    <property type="term" value="F:manganese ion binding"/>
    <property type="evidence" value="ECO:0007669"/>
    <property type="project" value="InterPro"/>
</dbReference>
<dbReference type="Pfam" id="PF00557">
    <property type="entry name" value="Peptidase_M24"/>
    <property type="match status" value="1"/>
</dbReference>
<comment type="similarity">
    <text evidence="3">Belongs to the peptidase M24B family.</text>
</comment>
<dbReference type="GO" id="GO:0070006">
    <property type="term" value="F:metalloaminopeptidase activity"/>
    <property type="evidence" value="ECO:0007669"/>
    <property type="project" value="InterPro"/>
</dbReference>
<evidence type="ECO:0000313" key="9">
    <source>
        <dbReference type="EMBL" id="RBP62591.1"/>
    </source>
</evidence>
<keyword evidence="6" id="KW-0378">Hydrolase</keyword>
<evidence type="ECO:0000256" key="3">
    <source>
        <dbReference type="ARBA" id="ARBA00008766"/>
    </source>
</evidence>
<evidence type="ECO:0000313" key="10">
    <source>
        <dbReference type="Proteomes" id="UP000253490"/>
    </source>
</evidence>
<dbReference type="InterPro" id="IPR001714">
    <property type="entry name" value="Pept_M24_MAP"/>
</dbReference>
<comment type="cofactor">
    <cofactor evidence="2">
        <name>Mn(2+)</name>
        <dbReference type="ChEBI" id="CHEBI:29035"/>
    </cofactor>
</comment>
<keyword evidence="9" id="KW-0031">Aminopeptidase</keyword>
<name>A0A366I3R2_9FIRM</name>
<reference evidence="9 10" key="1">
    <citation type="submission" date="2018-06" db="EMBL/GenBank/DDBJ databases">
        <title>Genomic Encyclopedia of Type Strains, Phase IV (KMG-IV): sequencing the most valuable type-strain genomes for metagenomic binning, comparative biology and taxonomic classification.</title>
        <authorList>
            <person name="Goeker M."/>
        </authorList>
    </citation>
    <scope>NUCLEOTIDE SEQUENCE [LARGE SCALE GENOMIC DNA]</scope>
    <source>
        <strain evidence="9 10">DSM 22112</strain>
    </source>
</reference>
<keyword evidence="7" id="KW-0464">Manganese</keyword>
<dbReference type="EMBL" id="QNRX01000011">
    <property type="protein sequence ID" value="RBP62591.1"/>
    <property type="molecule type" value="Genomic_DNA"/>
</dbReference>
<evidence type="ECO:0000256" key="2">
    <source>
        <dbReference type="ARBA" id="ARBA00001936"/>
    </source>
</evidence>
<feature type="domain" description="Aminopeptidase P N-terminal" evidence="8">
    <location>
        <begin position="2"/>
        <end position="139"/>
    </location>
</feature>
<sequence>MLTKNFFTQNRRELYENLQDNSMAIFFSGKAPHKSNDAYYMFEVDRNFYYLTGIAREDIILVAIKYGDVVEEYLFIEKFDPILAKWVGAKISADEAKSISGIENIMYVENIKSKLVQILGSGAYNVENVYFDYSRYAWDYSDKMSSAFSTELLSKYPYLIKKNASKILTKLRTIKKPEEVKCMKKAIDITKEGIESMMIHAKPGMAECEFEAHFDFVLKCKGAGHAFDTIAASGINGTILHYVANNKITEDNDLILFDLGASADNYCADITRTFPVNGTFTERQKDVYNVVLHCNKEIIRHMKPGVSTVNLNKLAKDLLAQGCKELDLIDNLEDVSKYYYHSIGHPLGLDTHDVGDRNIILQPGMVYTCEPGLYVEEEAIGIRIEDDILITEDGNINLSEHIIKEIDDIEAFMNK</sequence>